<dbReference type="Pfam" id="PF16344">
    <property type="entry name" value="FecR_C"/>
    <property type="match status" value="1"/>
</dbReference>
<protein>
    <submittedName>
        <fullName evidence="4">Putative anti-sigma factor</fullName>
    </submittedName>
</protein>
<evidence type="ECO:0000259" key="3">
    <source>
        <dbReference type="Pfam" id="PF16344"/>
    </source>
</evidence>
<evidence type="ECO:0000256" key="1">
    <source>
        <dbReference type="SAM" id="Phobius"/>
    </source>
</evidence>
<dbReference type="InterPro" id="IPR006860">
    <property type="entry name" value="FecR"/>
</dbReference>
<feature type="transmembrane region" description="Helical" evidence="1">
    <location>
        <begin position="93"/>
        <end position="112"/>
    </location>
</feature>
<gene>
    <name evidence="4" type="ORF">FPE01S_01_03620</name>
</gene>
<evidence type="ECO:0000259" key="2">
    <source>
        <dbReference type="Pfam" id="PF04773"/>
    </source>
</evidence>
<keyword evidence="1" id="KW-0812">Transmembrane</keyword>
<keyword evidence="1" id="KW-0472">Membrane</keyword>
<organism evidence="4 5">
    <name type="scientific">Flavihumibacter petaseus NBRC 106054</name>
    <dbReference type="NCBI Taxonomy" id="1220578"/>
    <lineage>
        <taxon>Bacteria</taxon>
        <taxon>Pseudomonadati</taxon>
        <taxon>Bacteroidota</taxon>
        <taxon>Chitinophagia</taxon>
        <taxon>Chitinophagales</taxon>
        <taxon>Chitinophagaceae</taxon>
        <taxon>Flavihumibacter</taxon>
    </lineage>
</organism>
<dbReference type="OrthoDB" id="1523735at2"/>
<evidence type="ECO:0000313" key="4">
    <source>
        <dbReference type="EMBL" id="GAO41350.1"/>
    </source>
</evidence>
<feature type="domain" description="FecR protein" evidence="2">
    <location>
        <begin position="128"/>
        <end position="218"/>
    </location>
</feature>
<dbReference type="Proteomes" id="UP000033121">
    <property type="component" value="Unassembled WGS sequence"/>
</dbReference>
<proteinExistence type="predicted"/>
<dbReference type="InterPro" id="IPR032508">
    <property type="entry name" value="FecR_C"/>
</dbReference>
<reference evidence="4 5" key="1">
    <citation type="submission" date="2015-04" db="EMBL/GenBank/DDBJ databases">
        <title>Whole genome shotgun sequence of Flavihumibacter petaseus NBRC 106054.</title>
        <authorList>
            <person name="Miyazawa S."/>
            <person name="Hosoyama A."/>
            <person name="Hashimoto M."/>
            <person name="Noguchi M."/>
            <person name="Tsuchikane K."/>
            <person name="Ohji S."/>
            <person name="Yamazoe A."/>
            <person name="Ichikawa N."/>
            <person name="Kimura A."/>
            <person name="Fujita N."/>
        </authorList>
    </citation>
    <scope>NUCLEOTIDE SEQUENCE [LARGE SCALE GENOMIC DNA]</scope>
    <source>
        <strain evidence="4 5">NBRC 106054</strain>
    </source>
</reference>
<dbReference type="PANTHER" id="PTHR30273">
    <property type="entry name" value="PERIPLASMIC SIGNAL SENSOR AND SIGMA FACTOR ACTIVATOR FECR-RELATED"/>
    <property type="match status" value="1"/>
</dbReference>
<dbReference type="EMBL" id="BBWV01000001">
    <property type="protein sequence ID" value="GAO41350.1"/>
    <property type="molecule type" value="Genomic_DNA"/>
</dbReference>
<feature type="domain" description="Protein FecR C-terminal" evidence="3">
    <location>
        <begin position="259"/>
        <end position="324"/>
    </location>
</feature>
<dbReference type="AlphaFoldDB" id="A0A0E9MW49"/>
<dbReference type="Pfam" id="PF04773">
    <property type="entry name" value="FecR"/>
    <property type="match status" value="1"/>
</dbReference>
<name>A0A0E9MW49_9BACT</name>
<sequence length="328" mass="36643">MQRKEQISSEDLLAEETFINYLLNSNGKDVAYWKAWINEHPENDAAVAEAKELFFALRPPASSDRNAPIPMEEFRNLLNLEPELTAGKNNRTWLRIAAAAAVLFVVAGAWWFTANRQAPAMAYYSNHENNSKEVMLPDGTRVLLNADAAISIPADYNASTRQVTLEGAAFFHVAKNPDKPLTVSANGIATTAIGTAFYIHRNPTTEKIQVSLLEGKVKIANGNQLTYLKPGEEASCSPTTIVVSTFDSAQLSNWTRKKIEFNKAGLPEIARTLETYFNYRVTITGTQKETAFTGRFDVDHPIEILESLKFTYNIQYTVRNNQLTLFVN</sequence>
<keyword evidence="1" id="KW-1133">Transmembrane helix</keyword>
<dbReference type="STRING" id="1220578.FPE01S_01_03620"/>
<accession>A0A0E9MW49</accession>
<dbReference type="InterPro" id="IPR012373">
    <property type="entry name" value="Ferrdict_sens_TM"/>
</dbReference>
<dbReference type="PIRSF" id="PIRSF018266">
    <property type="entry name" value="FecR"/>
    <property type="match status" value="1"/>
</dbReference>
<dbReference type="RefSeq" id="WP_052955441.1">
    <property type="nucleotide sequence ID" value="NZ_BBWV01000001.1"/>
</dbReference>
<dbReference type="GO" id="GO:0016989">
    <property type="term" value="F:sigma factor antagonist activity"/>
    <property type="evidence" value="ECO:0007669"/>
    <property type="project" value="TreeGrafter"/>
</dbReference>
<dbReference type="Gene3D" id="2.60.120.1440">
    <property type="match status" value="1"/>
</dbReference>
<keyword evidence="5" id="KW-1185">Reference proteome</keyword>
<dbReference type="PANTHER" id="PTHR30273:SF2">
    <property type="entry name" value="PROTEIN FECR"/>
    <property type="match status" value="1"/>
</dbReference>
<dbReference type="Gene3D" id="3.55.50.30">
    <property type="match status" value="1"/>
</dbReference>
<comment type="caution">
    <text evidence="4">The sequence shown here is derived from an EMBL/GenBank/DDBJ whole genome shotgun (WGS) entry which is preliminary data.</text>
</comment>
<evidence type="ECO:0000313" key="5">
    <source>
        <dbReference type="Proteomes" id="UP000033121"/>
    </source>
</evidence>